<gene>
    <name evidence="1" type="ORF">RHMOL_Rhmol12G0148600</name>
</gene>
<protein>
    <submittedName>
        <fullName evidence="1">Uncharacterized protein</fullName>
    </submittedName>
</protein>
<dbReference type="Proteomes" id="UP001062846">
    <property type="component" value="Chromosome 12"/>
</dbReference>
<evidence type="ECO:0000313" key="1">
    <source>
        <dbReference type="EMBL" id="KAI8528436.1"/>
    </source>
</evidence>
<accession>A0ACC0LIS5</accession>
<name>A0ACC0LIS5_RHOML</name>
<sequence length="90" mass="9661">MGWSGRLVKALFGVLALVLVIRLMLVGGLETAGGTSTTTTTTVKTRQDQGSFKRVNQKDLNHVSKRRIPNGPDPIHNRRAGNSGAPPNQV</sequence>
<keyword evidence="2" id="KW-1185">Reference proteome</keyword>
<reference evidence="1" key="1">
    <citation type="submission" date="2022-02" db="EMBL/GenBank/DDBJ databases">
        <title>Plant Genome Project.</title>
        <authorList>
            <person name="Zhang R.-G."/>
        </authorList>
    </citation>
    <scope>NUCLEOTIDE SEQUENCE</scope>
    <source>
        <strain evidence="1">AT1</strain>
    </source>
</reference>
<proteinExistence type="predicted"/>
<dbReference type="EMBL" id="CM046399">
    <property type="protein sequence ID" value="KAI8528436.1"/>
    <property type="molecule type" value="Genomic_DNA"/>
</dbReference>
<comment type="caution">
    <text evidence="1">The sequence shown here is derived from an EMBL/GenBank/DDBJ whole genome shotgun (WGS) entry which is preliminary data.</text>
</comment>
<evidence type="ECO:0000313" key="2">
    <source>
        <dbReference type="Proteomes" id="UP001062846"/>
    </source>
</evidence>
<organism evidence="1 2">
    <name type="scientific">Rhododendron molle</name>
    <name type="common">Chinese azalea</name>
    <name type="synonym">Azalea mollis</name>
    <dbReference type="NCBI Taxonomy" id="49168"/>
    <lineage>
        <taxon>Eukaryota</taxon>
        <taxon>Viridiplantae</taxon>
        <taxon>Streptophyta</taxon>
        <taxon>Embryophyta</taxon>
        <taxon>Tracheophyta</taxon>
        <taxon>Spermatophyta</taxon>
        <taxon>Magnoliopsida</taxon>
        <taxon>eudicotyledons</taxon>
        <taxon>Gunneridae</taxon>
        <taxon>Pentapetalae</taxon>
        <taxon>asterids</taxon>
        <taxon>Ericales</taxon>
        <taxon>Ericaceae</taxon>
        <taxon>Ericoideae</taxon>
        <taxon>Rhodoreae</taxon>
        <taxon>Rhododendron</taxon>
    </lineage>
</organism>